<proteinExistence type="predicted"/>
<name>A0A0S3TD79_PHAAN</name>
<reference evidence="1" key="1">
    <citation type="journal article" date="2015" name="Sci. Rep.">
        <title>The power of single molecule real-time sequencing technology in the de novo assembly of a eukaryotic genome.</title>
        <authorList>
            <person name="Sakai H."/>
            <person name="Naito K."/>
            <person name="Ogiso-Tanaka E."/>
            <person name="Takahashi Y."/>
            <person name="Iseki K."/>
            <person name="Muto C."/>
            <person name="Satou K."/>
            <person name="Teruya K."/>
            <person name="Shiroma A."/>
            <person name="Shimoji M."/>
            <person name="Hirano T."/>
            <person name="Itoh T."/>
            <person name="Kaga A."/>
            <person name="Tomooka N."/>
        </authorList>
    </citation>
    <scope>NUCLEOTIDE SEQUENCE</scope>
</reference>
<organism evidence="1">
    <name type="scientific">Vigna angularis var. angularis</name>
    <dbReference type="NCBI Taxonomy" id="157739"/>
    <lineage>
        <taxon>Eukaryota</taxon>
        <taxon>Viridiplantae</taxon>
        <taxon>Streptophyta</taxon>
        <taxon>Embryophyta</taxon>
        <taxon>Tracheophyta</taxon>
        <taxon>Spermatophyta</taxon>
        <taxon>Magnoliopsida</taxon>
        <taxon>eudicotyledons</taxon>
        <taxon>Gunneridae</taxon>
        <taxon>Pentapetalae</taxon>
        <taxon>rosids</taxon>
        <taxon>fabids</taxon>
        <taxon>Fabales</taxon>
        <taxon>Fabaceae</taxon>
        <taxon>Papilionoideae</taxon>
        <taxon>50 kb inversion clade</taxon>
        <taxon>NPAAA clade</taxon>
        <taxon>indigoferoid/millettioid clade</taxon>
        <taxon>Phaseoleae</taxon>
        <taxon>Vigna</taxon>
    </lineage>
</organism>
<evidence type="ECO:0000313" key="1">
    <source>
        <dbReference type="EMBL" id="BAU03097.1"/>
    </source>
</evidence>
<gene>
    <name evidence="1" type="primary">Vigan.UMG010900</name>
    <name evidence="1" type="ORF">VIGAN_UM010900</name>
</gene>
<dbReference type="AlphaFoldDB" id="A0A0S3TD79"/>
<accession>A0A0S3TD79</accession>
<dbReference type="EMBL" id="AP015077">
    <property type="protein sequence ID" value="BAU03097.1"/>
    <property type="molecule type" value="Genomic_DNA"/>
</dbReference>
<protein>
    <submittedName>
        <fullName evidence="1">Uncharacterized protein</fullName>
    </submittedName>
</protein>
<sequence>ICFGVLHLVFANEKSVDSLLKREVTASGWESGAAHLNAFSKVHFILLGRKHGEHSMRVLDVLEEVRHTVKSTRLPHH</sequence>
<feature type="non-terminal residue" evidence="1">
    <location>
        <position position="1"/>
    </location>
</feature>